<evidence type="ECO:0000313" key="12">
    <source>
        <dbReference type="Proteomes" id="UP000315522"/>
    </source>
</evidence>
<comment type="similarity">
    <text evidence="7">Belongs to the CENP-H/MCM16 family.</text>
</comment>
<evidence type="ECO:0000256" key="9">
    <source>
        <dbReference type="SAM" id="MobiDB-lite"/>
    </source>
</evidence>
<name>A0A559MLQ6_9HELO</name>
<dbReference type="Pfam" id="PF05837">
    <property type="entry name" value="CENP-H"/>
    <property type="match status" value="1"/>
</dbReference>
<sequence length="346" mass="38578">MAKDDLAEEMEGVEITTSEPNQPLFTEQERRILDVYDRLEELQLEIALLKARGVLSQDEPMEASEGDIKKAQQELLKAKAAYQVRNDIIEGVLVANPILKAAHAGNNASPAEQDLLPLIEHRDKLSEGLNGLSAKALSTRSELMKVESEHAIKARKNAELSNEMLTLAEEAKIQKKEDITDSELRLQLDRLEGDVKTSRQRWRIMKGTASGTIIGSGVDWARDPRLLGIVLDDDAFMQGNFHFQDNQERRVDGEPGSRPNSGNTSSIKAKKKSRRQNLPALGKNASDMDANKRQSCLLHTPTQVIMSVNLRMLSVPTRITMIANVTINYRFIQSSKEEKAEGEKGI</sequence>
<feature type="compositionally biased region" description="Polar residues" evidence="9">
    <location>
        <begin position="258"/>
        <end position="267"/>
    </location>
</feature>
<protein>
    <recommendedName>
        <fullName evidence="10">Centromere protein H C-terminal domain-containing protein</fullName>
    </recommendedName>
</protein>
<dbReference type="AlphaFoldDB" id="A0A559MLQ6"/>
<evidence type="ECO:0000256" key="3">
    <source>
        <dbReference type="ARBA" id="ARBA00022454"/>
    </source>
</evidence>
<keyword evidence="8" id="KW-0175">Coiled coil</keyword>
<evidence type="ECO:0000256" key="4">
    <source>
        <dbReference type="ARBA" id="ARBA00022838"/>
    </source>
</evidence>
<feature type="coiled-coil region" evidence="8">
    <location>
        <begin position="25"/>
        <end position="81"/>
    </location>
</feature>
<comment type="subcellular location">
    <subcellularLocation>
        <location evidence="2">Chromosome</location>
        <location evidence="2">Centromere</location>
        <location evidence="2">Kinetochore</location>
    </subcellularLocation>
    <subcellularLocation>
        <location evidence="1">Nucleus</location>
    </subcellularLocation>
</comment>
<evidence type="ECO:0000256" key="2">
    <source>
        <dbReference type="ARBA" id="ARBA00004629"/>
    </source>
</evidence>
<dbReference type="Proteomes" id="UP000315522">
    <property type="component" value="Unassembled WGS sequence"/>
</dbReference>
<dbReference type="GO" id="GO:0007059">
    <property type="term" value="P:chromosome segregation"/>
    <property type="evidence" value="ECO:0007669"/>
    <property type="project" value="TreeGrafter"/>
</dbReference>
<comment type="caution">
    <text evidence="11">The sequence shown here is derived from an EMBL/GenBank/DDBJ whole genome shotgun (WGS) entry which is preliminary data.</text>
</comment>
<feature type="region of interest" description="Disordered" evidence="9">
    <location>
        <begin position="1"/>
        <end position="22"/>
    </location>
</feature>
<dbReference type="GO" id="GO:0043515">
    <property type="term" value="F:kinetochore binding"/>
    <property type="evidence" value="ECO:0007669"/>
    <property type="project" value="TreeGrafter"/>
</dbReference>
<dbReference type="GO" id="GO:0000776">
    <property type="term" value="C:kinetochore"/>
    <property type="evidence" value="ECO:0007669"/>
    <property type="project" value="UniProtKB-KW"/>
</dbReference>
<feature type="compositionally biased region" description="Acidic residues" evidence="9">
    <location>
        <begin position="1"/>
        <end position="12"/>
    </location>
</feature>
<evidence type="ECO:0000256" key="7">
    <source>
        <dbReference type="ARBA" id="ARBA00025735"/>
    </source>
</evidence>
<keyword evidence="6" id="KW-0137">Centromere</keyword>
<accession>A0A559MLQ6</accession>
<dbReference type="GO" id="GO:0005634">
    <property type="term" value="C:nucleus"/>
    <property type="evidence" value="ECO:0007669"/>
    <property type="project" value="UniProtKB-SubCell"/>
</dbReference>
<evidence type="ECO:0000256" key="1">
    <source>
        <dbReference type="ARBA" id="ARBA00004123"/>
    </source>
</evidence>
<dbReference type="InterPro" id="IPR008426">
    <property type="entry name" value="CENP-H_C"/>
</dbReference>
<dbReference type="InterPro" id="IPR040034">
    <property type="entry name" value="CENP-H"/>
</dbReference>
<organism evidence="11 12">
    <name type="scientific">Lachnellula willkommii</name>
    <dbReference type="NCBI Taxonomy" id="215461"/>
    <lineage>
        <taxon>Eukaryota</taxon>
        <taxon>Fungi</taxon>
        <taxon>Dikarya</taxon>
        <taxon>Ascomycota</taxon>
        <taxon>Pezizomycotina</taxon>
        <taxon>Leotiomycetes</taxon>
        <taxon>Helotiales</taxon>
        <taxon>Lachnaceae</taxon>
        <taxon>Lachnellula</taxon>
    </lineage>
</organism>
<proteinExistence type="inferred from homology"/>
<feature type="region of interest" description="Disordered" evidence="9">
    <location>
        <begin position="247"/>
        <end position="289"/>
    </location>
</feature>
<keyword evidence="5" id="KW-0539">Nucleus</keyword>
<keyword evidence="3" id="KW-0158">Chromosome</keyword>
<dbReference type="GO" id="GO:0051382">
    <property type="term" value="P:kinetochore assembly"/>
    <property type="evidence" value="ECO:0007669"/>
    <property type="project" value="InterPro"/>
</dbReference>
<gene>
    <name evidence="11" type="ORF">LAWI1_G000529</name>
</gene>
<dbReference type="EMBL" id="QGML01000067">
    <property type="protein sequence ID" value="TVY93894.1"/>
    <property type="molecule type" value="Genomic_DNA"/>
</dbReference>
<evidence type="ECO:0000259" key="10">
    <source>
        <dbReference type="Pfam" id="PF05837"/>
    </source>
</evidence>
<evidence type="ECO:0000256" key="6">
    <source>
        <dbReference type="ARBA" id="ARBA00023328"/>
    </source>
</evidence>
<dbReference type="PANTHER" id="PTHR48122">
    <property type="entry name" value="CENTROMERE PROTEIN H"/>
    <property type="match status" value="1"/>
</dbReference>
<evidence type="ECO:0000313" key="11">
    <source>
        <dbReference type="EMBL" id="TVY93894.1"/>
    </source>
</evidence>
<keyword evidence="12" id="KW-1185">Reference proteome</keyword>
<evidence type="ECO:0000256" key="5">
    <source>
        <dbReference type="ARBA" id="ARBA00023242"/>
    </source>
</evidence>
<evidence type="ECO:0000256" key="8">
    <source>
        <dbReference type="SAM" id="Coils"/>
    </source>
</evidence>
<feature type="domain" description="Centromere protein H C-terminal" evidence="10">
    <location>
        <begin position="31"/>
        <end position="233"/>
    </location>
</feature>
<keyword evidence="4" id="KW-0995">Kinetochore</keyword>
<dbReference type="GO" id="GO:0007052">
    <property type="term" value="P:mitotic spindle organization"/>
    <property type="evidence" value="ECO:0007669"/>
    <property type="project" value="TreeGrafter"/>
</dbReference>
<reference evidence="11 12" key="1">
    <citation type="submission" date="2018-05" db="EMBL/GenBank/DDBJ databases">
        <title>Genome sequencing and assembly of the regulated plant pathogen Lachnellula willkommii and related sister species for the development of diagnostic species identification markers.</title>
        <authorList>
            <person name="Giroux E."/>
            <person name="Bilodeau G."/>
        </authorList>
    </citation>
    <scope>NUCLEOTIDE SEQUENCE [LARGE SCALE GENOMIC DNA]</scope>
    <source>
        <strain evidence="11 12">CBS 172.35</strain>
    </source>
</reference>
<dbReference type="PANTHER" id="PTHR48122:SF1">
    <property type="entry name" value="CENTROMERE PROTEIN H"/>
    <property type="match status" value="1"/>
</dbReference>